<evidence type="ECO:0000256" key="5">
    <source>
        <dbReference type="ARBA" id="ARBA00023136"/>
    </source>
</evidence>
<feature type="binding site" evidence="6">
    <location>
        <position position="121"/>
    </location>
    <ligand>
        <name>Na(+)</name>
        <dbReference type="ChEBI" id="CHEBI:29101"/>
        <label>1</label>
    </ligand>
</feature>
<dbReference type="GO" id="GO:0046872">
    <property type="term" value="F:metal ion binding"/>
    <property type="evidence" value="ECO:0007669"/>
    <property type="project" value="UniProtKB-KW"/>
</dbReference>
<evidence type="ECO:0000256" key="7">
    <source>
        <dbReference type="SAM" id="MobiDB-lite"/>
    </source>
</evidence>
<feature type="region of interest" description="Disordered" evidence="7">
    <location>
        <begin position="554"/>
        <end position="576"/>
    </location>
</feature>
<feature type="binding site" evidence="6">
    <location>
        <position position="424"/>
    </location>
    <ligand>
        <name>Na(+)</name>
        <dbReference type="ChEBI" id="CHEBI:29101"/>
        <label>1</label>
    </ligand>
</feature>
<keyword evidence="6" id="KW-0479">Metal-binding</keyword>
<dbReference type="PANTHER" id="PTHR11616:SF100">
    <property type="entry name" value="TRANSPORTER"/>
    <property type="match status" value="1"/>
</dbReference>
<feature type="region of interest" description="Disordered" evidence="7">
    <location>
        <begin position="843"/>
        <end position="870"/>
    </location>
</feature>
<feature type="transmembrane region" description="Helical" evidence="8">
    <location>
        <begin position="1248"/>
        <end position="1269"/>
    </location>
</feature>
<feature type="compositionally biased region" description="Basic and acidic residues" evidence="7">
    <location>
        <begin position="37"/>
        <end position="47"/>
    </location>
</feature>
<evidence type="ECO:0000256" key="2">
    <source>
        <dbReference type="ARBA" id="ARBA00022448"/>
    </source>
</evidence>
<dbReference type="InterPro" id="IPR037272">
    <property type="entry name" value="SNS_sf"/>
</dbReference>
<feature type="transmembrane region" description="Helical" evidence="8">
    <location>
        <begin position="701"/>
        <end position="718"/>
    </location>
</feature>
<feature type="compositionally biased region" description="Low complexity" evidence="7">
    <location>
        <begin position="1761"/>
        <end position="1786"/>
    </location>
</feature>
<keyword evidence="2" id="KW-0813">Transport</keyword>
<gene>
    <name evidence="9" type="ORF">J0S82_017954</name>
</gene>
<feature type="compositionally biased region" description="Polar residues" evidence="7">
    <location>
        <begin position="8"/>
        <end position="20"/>
    </location>
</feature>
<feature type="transmembrane region" description="Helical" evidence="8">
    <location>
        <begin position="623"/>
        <end position="643"/>
    </location>
</feature>
<feature type="transmembrane region" description="Helical" evidence="8">
    <location>
        <begin position="1451"/>
        <end position="1478"/>
    </location>
</feature>
<protein>
    <submittedName>
        <fullName evidence="9">Orphan sodium- and chloride-dependent neurotransmitter transporter NTT5</fullName>
    </submittedName>
</protein>
<dbReference type="Pfam" id="PF00209">
    <property type="entry name" value="SNF"/>
    <property type="match status" value="5"/>
</dbReference>
<reference evidence="9" key="1">
    <citation type="journal article" date="2021" name="Evol. Appl.">
        <title>The genome of the Pyrenean desman and the effects of bottlenecks and inbreeding on the genomic landscape of an endangered species.</title>
        <authorList>
            <person name="Escoda L."/>
            <person name="Castresana J."/>
        </authorList>
    </citation>
    <scope>NUCLEOTIDE SEQUENCE</scope>
    <source>
        <strain evidence="9">IBE-C5619</strain>
    </source>
</reference>
<feature type="compositionally biased region" description="Basic and acidic residues" evidence="7">
    <location>
        <begin position="849"/>
        <end position="867"/>
    </location>
</feature>
<feature type="transmembrane region" description="Helical" evidence="8">
    <location>
        <begin position="1020"/>
        <end position="1045"/>
    </location>
</feature>
<feature type="transmembrane region" description="Helical" evidence="8">
    <location>
        <begin position="593"/>
        <end position="611"/>
    </location>
</feature>
<sequence>MKAVGENVTAQDETLQMTKCSDSKSSPSPTSAPQALESEKHQARPSDCKFQPVVSSALPVSKSKTGPTEEVGRHYDDLSSSLWAEDEALDTTDASKDEAPTDRPSWANKMEYFLAQMAFSVGLSTIWRFPHLCIHNGNGSFLIIYILMLFVVGIPLLFLEMAAGQRLRQGSIGVWKAVSPWIGGVGYSSFMVRSPGPPSHLPHPSLCPGTGPLIPCLRSSPFRFPISRIFHGPQVCLVMGSYYSVLMAWSLYYLIQSFQSPLPWTLCPLLDNSNETDPECARTTPTTYFWYRHVLEATEEIEKGGVPVRHLSLSLVLTWSIVCVSTMKGPKAIGKMLYVSVLLPYLILFCLFIRSLLLEGAQFGLKSLLAAQVPALYSVEVWRRTGNQVFLSLGPGLGSFTAISSYIPRSNDCVIDAFAVAILNLAASVTTTVFVFALMGHLATKNTIKCYLKNADTLVRLVKTNVLPREAQPPESLYHDPSSVYPRWFDSLSDQVRRAALPHLSICNSSRELEEVETRLSFNVRGVQKSRSQQPPGQPRPGLAVSLCDRATRSLPRRTPGFPQLPRWPGGSGDRHSALQFPRGGGAAAQLPLLLPSLKVMVGPGVAIVAFTEITSGLSGATFWAIVIFLLLSTLGLSAMTGIMQGIVTPLQDTFSSLRRHTKLLTVGICVLMFLGSLPFVRPSGSYYVNLVEDYWTSLPFLFIVILENLAIAWIYGARRFLADLVTLVGRPICPVYRWLWCYLTPAVLLVLFGVTLSNLCVKPISYFVWNSSTSKEVRHTYPSWARALLILLIVVTVLPIAACSLYTLVWRTLPVSLSDSGLFKFESRKTLSNSFHRLRKGMKKRNKVDKGTGPDPGRMGRSEVDRPGQGLPAWGSSARGQQRPRPCVFLRPALLLSRPLRCSWLVPPARAGQLRRTTSTVARAACDSELEPLHPPRGGLLKTQWPVRGNMDSLEKLSEEEAPQQAQSLKCPSHKLMAKEILATKTQSYFTQLRRTESSLTFAAFSVGLGSLWRFPHLCYWNGGGIFILTYVCLVLLLGVPLLYMEMLVGHWLHMDSIRVWRRLFPWLSGIGYASVLVGDAPGPAPPAGSRPCSPRAHPSVLVTLYNSIIIAWSLYYLVSSFNHPLPWDHRPLLKPSNNSGGQRAHPGGAEPRDWATGAEGPAPGLSCLQTVPHQLFWYTAMLHAAGRMEEVNTLVLNLTLSLLVTWLLLLLAMATGFKVSPSSGRLAGDLPCPRLPVEGYPKRTRVLTFSLFFPYILLFCFFIRGLFLEGAGTGLSYMMTIELPAWASLDPWRQAGSHVLYSLGLGLGTTINLSCEAGGSSSVREAALVALIHLVTSLLATAVTFAMLGFWTSTSGPACVKKSVRHLTMLISTGMLPPSVSPPAHIQLQPPENYLDWISSLSPSLQHEIIHRSPACSIKQQTGKFMGGPGLAFVAFSQAVSVLPGAPCWAILLFLALVALGLNTVVTVLGSMALPLQNACPVLRQNPRLLSVVICLGGFLGSLAFASKTGSYIMAMLDDLLVPLALAVIVALQNVTLAWIYGVQRLRHERFRELGRLLWPQFKFLWRYVTLPGLLALLAVCCFHLHWRLGHPRYTAWNSTASQEVERPYPQSALDWVSFLSVLVLLPIPAHPLYRWWHLQDHEPEGPEKSPAKKLPLAPHKTLQWPKRHLGKAGLRAPRGARRSTSSFHPHGLAPASAPTRDTLWRSSLTSAHPSQSSWSSLPLLASATSFLSRTLSLPWWRASPPVSEDAPQGPAPQGPSAAPGDPHAAPPTQAASAPTLLQE</sequence>
<feature type="transmembrane region" description="Helical" evidence="8">
    <location>
        <begin position="1490"/>
        <end position="1510"/>
    </location>
</feature>
<keyword evidence="5 8" id="KW-0472">Membrane</keyword>
<dbReference type="GO" id="GO:0005886">
    <property type="term" value="C:plasma membrane"/>
    <property type="evidence" value="ECO:0007669"/>
    <property type="project" value="TreeGrafter"/>
</dbReference>
<feature type="transmembrane region" description="Helical" evidence="8">
    <location>
        <begin position="1566"/>
        <end position="1589"/>
    </location>
</feature>
<dbReference type="Proteomes" id="UP000700334">
    <property type="component" value="Unassembled WGS sequence"/>
</dbReference>
<dbReference type="GO" id="GO:0006865">
    <property type="term" value="P:amino acid transport"/>
    <property type="evidence" value="ECO:0007669"/>
    <property type="project" value="TreeGrafter"/>
</dbReference>
<feature type="transmembrane region" description="Helical" evidence="8">
    <location>
        <begin position="337"/>
        <end position="357"/>
    </location>
</feature>
<proteinExistence type="predicted"/>
<feature type="transmembrane region" description="Helical" evidence="8">
    <location>
        <begin position="389"/>
        <end position="408"/>
    </location>
</feature>
<feature type="region of interest" description="Disordered" evidence="7">
    <location>
        <begin position="1"/>
        <end position="76"/>
    </location>
</feature>
<dbReference type="PANTHER" id="PTHR11616">
    <property type="entry name" value="SODIUM/CHLORIDE DEPENDENT TRANSPORTER"/>
    <property type="match status" value="1"/>
</dbReference>
<feature type="region of interest" description="Disordered" evidence="7">
    <location>
        <begin position="1138"/>
        <end position="1158"/>
    </location>
</feature>
<evidence type="ECO:0000313" key="10">
    <source>
        <dbReference type="Proteomes" id="UP000700334"/>
    </source>
</evidence>
<feature type="region of interest" description="Disordered" evidence="7">
    <location>
        <begin position="1670"/>
        <end position="1701"/>
    </location>
</feature>
<feature type="region of interest" description="Disordered" evidence="7">
    <location>
        <begin position="1744"/>
        <end position="1786"/>
    </location>
</feature>
<name>A0A8J6DVK8_GALPY</name>
<dbReference type="PROSITE" id="PS50267">
    <property type="entry name" value="NA_NEUROTRAN_SYMP_3"/>
    <property type="match status" value="2"/>
</dbReference>
<evidence type="ECO:0000256" key="3">
    <source>
        <dbReference type="ARBA" id="ARBA00022692"/>
    </source>
</evidence>
<comment type="caution">
    <text evidence="9">The sequence shown here is derived from an EMBL/GenBank/DDBJ whole genome shotgun (WGS) entry which is preliminary data.</text>
</comment>
<feature type="transmembrane region" description="Helical" evidence="8">
    <location>
        <begin position="1329"/>
        <end position="1353"/>
    </location>
</feature>
<feature type="transmembrane region" description="Helical" evidence="8">
    <location>
        <begin position="414"/>
        <end position="439"/>
    </location>
</feature>
<dbReference type="SUPFAM" id="SSF161070">
    <property type="entry name" value="SNF-like"/>
    <property type="match status" value="3"/>
</dbReference>
<comment type="subcellular location">
    <subcellularLocation>
        <location evidence="1">Membrane</location>
        <topology evidence="1">Multi-pass membrane protein</topology>
    </subcellularLocation>
</comment>
<feature type="transmembrane region" description="Helical" evidence="8">
    <location>
        <begin position="785"/>
        <end position="810"/>
    </location>
</feature>
<evidence type="ECO:0000313" key="9">
    <source>
        <dbReference type="EMBL" id="KAG8521420.1"/>
    </source>
</evidence>
<feature type="transmembrane region" description="Helical" evidence="8">
    <location>
        <begin position="1065"/>
        <end position="1082"/>
    </location>
</feature>
<evidence type="ECO:0000256" key="6">
    <source>
        <dbReference type="PIRSR" id="PIRSR600175-1"/>
    </source>
</evidence>
<dbReference type="PRINTS" id="PR00176">
    <property type="entry name" value="NANEUSMPORT"/>
</dbReference>
<keyword evidence="3 8" id="KW-0812">Transmembrane</keyword>
<feature type="binding site" evidence="6">
    <location>
        <position position="392"/>
    </location>
    <ligand>
        <name>Na(+)</name>
        <dbReference type="ChEBI" id="CHEBI:29101"/>
        <label>1</label>
    </ligand>
</feature>
<feature type="transmembrane region" description="Helical" evidence="8">
    <location>
        <begin position="664"/>
        <end position="681"/>
    </location>
</feature>
<keyword evidence="4 8" id="KW-1133">Transmembrane helix</keyword>
<keyword evidence="6" id="KW-0915">Sodium</keyword>
<dbReference type="PROSITE" id="PS00754">
    <property type="entry name" value="NA_NEUROTRAN_SYMP_2"/>
    <property type="match status" value="1"/>
</dbReference>
<accession>A0A8J6DVK8</accession>
<feature type="transmembrane region" description="Helical" evidence="8">
    <location>
        <begin position="1196"/>
        <end position="1219"/>
    </location>
</feature>
<feature type="transmembrane region" description="Helical" evidence="8">
    <location>
        <begin position="1522"/>
        <end position="1545"/>
    </location>
</feature>
<organism evidence="9 10">
    <name type="scientific">Galemys pyrenaicus</name>
    <name type="common">Iberian desman</name>
    <name type="synonym">Pyrenean desman</name>
    <dbReference type="NCBI Taxonomy" id="202257"/>
    <lineage>
        <taxon>Eukaryota</taxon>
        <taxon>Metazoa</taxon>
        <taxon>Chordata</taxon>
        <taxon>Craniata</taxon>
        <taxon>Vertebrata</taxon>
        <taxon>Euteleostomi</taxon>
        <taxon>Mammalia</taxon>
        <taxon>Eutheria</taxon>
        <taxon>Laurasiatheria</taxon>
        <taxon>Eulipotyphla</taxon>
        <taxon>Talpidae</taxon>
        <taxon>Galemys</taxon>
    </lineage>
</organism>
<feature type="transmembrane region" description="Helical" evidence="8">
    <location>
        <begin position="112"/>
        <end position="129"/>
    </location>
</feature>
<keyword evidence="10" id="KW-1185">Reference proteome</keyword>
<dbReference type="InterPro" id="IPR000175">
    <property type="entry name" value="Na/ntran_symport"/>
</dbReference>
<dbReference type="OrthoDB" id="6581954at2759"/>
<feature type="transmembrane region" description="Helical" evidence="8">
    <location>
        <begin position="1102"/>
        <end position="1120"/>
    </location>
</feature>
<dbReference type="GO" id="GO:0035725">
    <property type="term" value="P:sodium ion transmembrane transport"/>
    <property type="evidence" value="ECO:0007669"/>
    <property type="project" value="TreeGrafter"/>
</dbReference>
<evidence type="ECO:0000256" key="4">
    <source>
        <dbReference type="ARBA" id="ARBA00022989"/>
    </source>
</evidence>
<dbReference type="EMBL" id="JAGFMF010011469">
    <property type="protein sequence ID" value="KAG8521420.1"/>
    <property type="molecule type" value="Genomic_DNA"/>
</dbReference>
<feature type="compositionally biased region" description="Low complexity" evidence="7">
    <location>
        <begin position="23"/>
        <end position="33"/>
    </location>
</feature>
<evidence type="ECO:0000256" key="1">
    <source>
        <dbReference type="ARBA" id="ARBA00004141"/>
    </source>
</evidence>
<evidence type="ECO:0000256" key="8">
    <source>
        <dbReference type="SAM" id="Phobius"/>
    </source>
</evidence>
<feature type="transmembrane region" description="Helical" evidence="8">
    <location>
        <begin position="141"/>
        <end position="159"/>
    </location>
</feature>
<feature type="transmembrane region" description="Helical" evidence="8">
    <location>
        <begin position="235"/>
        <end position="255"/>
    </location>
</feature>
<feature type="transmembrane region" description="Helical" evidence="8">
    <location>
        <begin position="739"/>
        <end position="765"/>
    </location>
</feature>